<organism evidence="2 3">
    <name type="scientific">Candidatus Dojkabacteria bacterium HGW-Dojkabacteria-1</name>
    <dbReference type="NCBI Taxonomy" id="2013761"/>
    <lineage>
        <taxon>Bacteria</taxon>
        <taxon>Candidatus Dojkabacteria</taxon>
    </lineage>
</organism>
<name>A0A2N2F2Q2_9BACT</name>
<comment type="caution">
    <text evidence="2">The sequence shown here is derived from an EMBL/GenBank/DDBJ whole genome shotgun (WGS) entry which is preliminary data.</text>
</comment>
<proteinExistence type="predicted"/>
<dbReference type="AlphaFoldDB" id="A0A2N2F2Q2"/>
<keyword evidence="1" id="KW-0812">Transmembrane</keyword>
<sequence>MDGIYEKLFEDTMRFTINLGDVLKLPLIVILIGNIFYSLMLVLKVKILVDTVESENAGKIKALVYINLLVSLVVALLATFIILLG</sequence>
<reference evidence="2 3" key="1">
    <citation type="journal article" date="2017" name="ISME J.">
        <title>Potential for microbial H2 and metal transformations associated with novel bacteria and archaea in deep terrestrial subsurface sediments.</title>
        <authorList>
            <person name="Hernsdorf A.W."/>
            <person name="Amano Y."/>
            <person name="Miyakawa K."/>
            <person name="Ise K."/>
            <person name="Suzuki Y."/>
            <person name="Anantharaman K."/>
            <person name="Probst A."/>
            <person name="Burstein D."/>
            <person name="Thomas B.C."/>
            <person name="Banfield J.F."/>
        </authorList>
    </citation>
    <scope>NUCLEOTIDE SEQUENCE [LARGE SCALE GENOMIC DNA]</scope>
    <source>
        <strain evidence="2">HGW-Dojkabacteria-1</strain>
    </source>
</reference>
<keyword evidence="1" id="KW-0472">Membrane</keyword>
<dbReference type="Pfam" id="PF18901">
    <property type="entry name" value="DUF5657"/>
    <property type="match status" value="1"/>
</dbReference>
<feature type="transmembrane region" description="Helical" evidence="1">
    <location>
        <begin position="23"/>
        <end position="43"/>
    </location>
</feature>
<dbReference type="InterPro" id="IPR043716">
    <property type="entry name" value="DUF5657"/>
</dbReference>
<feature type="transmembrane region" description="Helical" evidence="1">
    <location>
        <begin position="64"/>
        <end position="84"/>
    </location>
</feature>
<keyword evidence="1" id="KW-1133">Transmembrane helix</keyword>
<accession>A0A2N2F2Q2</accession>
<protein>
    <submittedName>
        <fullName evidence="2">Uncharacterized protein</fullName>
    </submittedName>
</protein>
<gene>
    <name evidence="2" type="ORF">CVU76_00115</name>
</gene>
<evidence type="ECO:0000313" key="3">
    <source>
        <dbReference type="Proteomes" id="UP000233417"/>
    </source>
</evidence>
<dbReference type="Proteomes" id="UP000233417">
    <property type="component" value="Unassembled WGS sequence"/>
</dbReference>
<dbReference type="EMBL" id="PHAO01000001">
    <property type="protein sequence ID" value="PKN02437.1"/>
    <property type="molecule type" value="Genomic_DNA"/>
</dbReference>
<evidence type="ECO:0000256" key="1">
    <source>
        <dbReference type="SAM" id="Phobius"/>
    </source>
</evidence>
<evidence type="ECO:0000313" key="2">
    <source>
        <dbReference type="EMBL" id="PKN02437.1"/>
    </source>
</evidence>